<dbReference type="PANTHER" id="PTHR43477:SF1">
    <property type="entry name" value="DIHYDROANTICAPSIN 7-DEHYDROGENASE"/>
    <property type="match status" value="1"/>
</dbReference>
<evidence type="ECO:0000256" key="2">
    <source>
        <dbReference type="ARBA" id="ARBA00023002"/>
    </source>
</evidence>
<name>A0A381YNU9_9ZZZZ</name>
<dbReference type="InterPro" id="IPR051122">
    <property type="entry name" value="SDR_DHRS6-like"/>
</dbReference>
<evidence type="ECO:0000313" key="3">
    <source>
        <dbReference type="EMBL" id="SVA78696.1"/>
    </source>
</evidence>
<dbReference type="Gene3D" id="3.40.50.720">
    <property type="entry name" value="NAD(P)-binding Rossmann-like Domain"/>
    <property type="match status" value="1"/>
</dbReference>
<reference evidence="3" key="1">
    <citation type="submission" date="2018-05" db="EMBL/GenBank/DDBJ databases">
        <authorList>
            <person name="Lanie J.A."/>
            <person name="Ng W.-L."/>
            <person name="Kazmierczak K.M."/>
            <person name="Andrzejewski T.M."/>
            <person name="Davidsen T.M."/>
            <person name="Wayne K.J."/>
            <person name="Tettelin H."/>
            <person name="Glass J.I."/>
            <person name="Rusch D."/>
            <person name="Podicherti R."/>
            <person name="Tsui H.-C.T."/>
            <person name="Winkler M.E."/>
        </authorList>
    </citation>
    <scope>NUCLEOTIDE SEQUENCE</scope>
</reference>
<evidence type="ECO:0008006" key="4">
    <source>
        <dbReference type="Google" id="ProtNLM"/>
    </source>
</evidence>
<accession>A0A381YNU9</accession>
<dbReference type="InterPro" id="IPR036291">
    <property type="entry name" value="NAD(P)-bd_dom_sf"/>
</dbReference>
<protein>
    <recommendedName>
        <fullName evidence="4">Oxidoreductase</fullName>
    </recommendedName>
</protein>
<organism evidence="3">
    <name type="scientific">marine metagenome</name>
    <dbReference type="NCBI Taxonomy" id="408172"/>
    <lineage>
        <taxon>unclassified sequences</taxon>
        <taxon>metagenomes</taxon>
        <taxon>ecological metagenomes</taxon>
    </lineage>
</organism>
<comment type="similarity">
    <text evidence="1">Belongs to the short-chain dehydrogenases/reductases (SDR) family.</text>
</comment>
<keyword evidence="2" id="KW-0560">Oxidoreductase</keyword>
<evidence type="ECO:0000256" key="1">
    <source>
        <dbReference type="ARBA" id="ARBA00006484"/>
    </source>
</evidence>
<dbReference type="PANTHER" id="PTHR43477">
    <property type="entry name" value="DIHYDROANTICAPSIN 7-DEHYDROGENASE"/>
    <property type="match status" value="1"/>
</dbReference>
<proteinExistence type="inferred from homology"/>
<dbReference type="Pfam" id="PF13561">
    <property type="entry name" value="adh_short_C2"/>
    <property type="match status" value="1"/>
</dbReference>
<gene>
    <name evidence="3" type="ORF">METZ01_LOCUS131550</name>
</gene>
<dbReference type="PRINTS" id="PR00080">
    <property type="entry name" value="SDRFAMILY"/>
</dbReference>
<dbReference type="InterPro" id="IPR002347">
    <property type="entry name" value="SDR_fam"/>
</dbReference>
<dbReference type="GO" id="GO:0016491">
    <property type="term" value="F:oxidoreductase activity"/>
    <property type="evidence" value="ECO:0007669"/>
    <property type="project" value="UniProtKB-KW"/>
</dbReference>
<dbReference type="AlphaFoldDB" id="A0A381YNU9"/>
<dbReference type="CDD" id="cd05233">
    <property type="entry name" value="SDR_c"/>
    <property type="match status" value="1"/>
</dbReference>
<dbReference type="FunFam" id="3.40.50.720:FF:000084">
    <property type="entry name" value="Short-chain dehydrogenase reductase"/>
    <property type="match status" value="1"/>
</dbReference>
<sequence length="257" mass="27534">MSKGRLEGKNVVISGGAAGAGGAASEVFAREGGHVAIVDVQEKVGSNLAERICENQGKAFFVKGDVSLAKEVEKAVAKINTEFNNHIDVLFNHAGTVIVKPFLETTESEWDWMMNVNVKSMFLMTHAVLPSMLANGGAIVNTSSISAVAGTPMEVLYCTSKGACHMFTRAIATEFRDQGIRCNAVCPGFIKTAHGIRELKELRSFGVNVTEEDICRLQGRICEPEEVANAALFLASSDASFVNGETLFVDNAMLVQT</sequence>
<dbReference type="PRINTS" id="PR00081">
    <property type="entry name" value="GDHRDH"/>
</dbReference>
<dbReference type="SUPFAM" id="SSF51735">
    <property type="entry name" value="NAD(P)-binding Rossmann-fold domains"/>
    <property type="match status" value="1"/>
</dbReference>
<dbReference type="EMBL" id="UINC01018685">
    <property type="protein sequence ID" value="SVA78696.1"/>
    <property type="molecule type" value="Genomic_DNA"/>
</dbReference>